<evidence type="ECO:0000313" key="4">
    <source>
        <dbReference type="Proteomes" id="UP000005845"/>
    </source>
</evidence>
<evidence type="ECO:0000256" key="2">
    <source>
        <dbReference type="SAM" id="Phobius"/>
    </source>
</evidence>
<keyword evidence="4" id="KW-1185">Reference proteome</keyword>
<evidence type="ECO:0000256" key="1">
    <source>
        <dbReference type="SAM" id="MobiDB-lite"/>
    </source>
</evidence>
<reference evidence="3 4" key="1">
    <citation type="submission" date="2012-02" db="EMBL/GenBank/DDBJ databases">
        <title>Whole genome shotgun sequence of Gordonia sputi NBRC 100414.</title>
        <authorList>
            <person name="Yoshida I."/>
            <person name="Hosoyama A."/>
            <person name="Tsuchikane K."/>
            <person name="Katsumata H."/>
            <person name="Yamazaki S."/>
            <person name="Fujita N."/>
        </authorList>
    </citation>
    <scope>NUCLEOTIDE SEQUENCE [LARGE SCALE GENOMIC DNA]</scope>
    <source>
        <strain evidence="3 4">NBRC 100414</strain>
    </source>
</reference>
<proteinExistence type="predicted"/>
<evidence type="ECO:0000313" key="3">
    <source>
        <dbReference type="EMBL" id="GAB37428.1"/>
    </source>
</evidence>
<gene>
    <name evidence="3" type="ORF">GOSPT_007_00390</name>
</gene>
<keyword evidence="2" id="KW-1133">Transmembrane helix</keyword>
<feature type="compositionally biased region" description="Basic and acidic residues" evidence="1">
    <location>
        <begin position="81"/>
        <end position="93"/>
    </location>
</feature>
<keyword evidence="2" id="KW-0812">Transmembrane</keyword>
<dbReference type="EMBL" id="BAFC01000007">
    <property type="protein sequence ID" value="GAB37428.1"/>
    <property type="molecule type" value="Genomic_DNA"/>
</dbReference>
<dbReference type="Proteomes" id="UP000005845">
    <property type="component" value="Unassembled WGS sequence"/>
</dbReference>
<organism evidence="3 4">
    <name type="scientific">Gordonia sputi NBRC 100414</name>
    <dbReference type="NCBI Taxonomy" id="1089453"/>
    <lineage>
        <taxon>Bacteria</taxon>
        <taxon>Bacillati</taxon>
        <taxon>Actinomycetota</taxon>
        <taxon>Actinomycetes</taxon>
        <taxon>Mycobacteriales</taxon>
        <taxon>Gordoniaceae</taxon>
        <taxon>Gordonia</taxon>
    </lineage>
</organism>
<accession>H5TVC0</accession>
<dbReference type="RefSeq" id="WP_005202063.1">
    <property type="nucleotide sequence ID" value="NZ_BAFC01000007.1"/>
</dbReference>
<sequence length="126" mass="12833">MTFSTIAVLAAQQPQGPEFGKASPIGLLVIVVLLIGTALLIRSMNKQLRKLPKSFDANHPEADQAFDEGTDAAGAGIADGDSERAAHADDHGMATDAGNGVSVSADTTSASDTTGNPGLRRDSGNT</sequence>
<keyword evidence="2" id="KW-0472">Membrane</keyword>
<name>H5TVC0_9ACTN</name>
<feature type="transmembrane region" description="Helical" evidence="2">
    <location>
        <begin position="22"/>
        <end position="41"/>
    </location>
</feature>
<dbReference type="eggNOG" id="ENOG5033HJ6">
    <property type="taxonomic scope" value="Bacteria"/>
</dbReference>
<feature type="compositionally biased region" description="Low complexity" evidence="1">
    <location>
        <begin position="101"/>
        <end position="114"/>
    </location>
</feature>
<dbReference type="AlphaFoldDB" id="H5TVC0"/>
<protein>
    <submittedName>
        <fullName evidence="3">Uncharacterized protein</fullName>
    </submittedName>
</protein>
<feature type="region of interest" description="Disordered" evidence="1">
    <location>
        <begin position="55"/>
        <end position="126"/>
    </location>
</feature>
<comment type="caution">
    <text evidence="3">The sequence shown here is derived from an EMBL/GenBank/DDBJ whole genome shotgun (WGS) entry which is preliminary data.</text>
</comment>